<dbReference type="Proteomes" id="UP000005666">
    <property type="component" value="Chromosome 3"/>
</dbReference>
<dbReference type="PANTHER" id="PTHR10026">
    <property type="entry name" value="CYCLIN"/>
    <property type="match status" value="1"/>
</dbReference>
<dbReference type="GO" id="GO:0009302">
    <property type="term" value="P:sno(s)RNA transcription"/>
    <property type="evidence" value="ECO:0007669"/>
    <property type="project" value="EnsemblFungi"/>
</dbReference>
<dbReference type="SUPFAM" id="SSF47954">
    <property type="entry name" value="Cyclin-like"/>
    <property type="match status" value="1"/>
</dbReference>
<feature type="region of interest" description="Disordered" evidence="1">
    <location>
        <begin position="31"/>
        <end position="70"/>
    </location>
</feature>
<gene>
    <name evidence="2" type="primary">TPHA0C02120</name>
    <name evidence="2" type="ordered locus">TPHA_0C02120</name>
</gene>
<feature type="compositionally biased region" description="Polar residues" evidence="1">
    <location>
        <begin position="31"/>
        <end position="45"/>
    </location>
</feature>
<protein>
    <submittedName>
        <fullName evidence="2">Uncharacterized protein</fullName>
    </submittedName>
</protein>
<dbReference type="GO" id="GO:0016538">
    <property type="term" value="F:cyclin-dependent protein serine/threonine kinase regulator activity"/>
    <property type="evidence" value="ECO:0007669"/>
    <property type="project" value="EnsemblFungi"/>
</dbReference>
<dbReference type="AlphaFoldDB" id="G8BRJ1"/>
<accession>G8BRJ1</accession>
<dbReference type="InterPro" id="IPR036915">
    <property type="entry name" value="Cyclin-like_sf"/>
</dbReference>
<evidence type="ECO:0000313" key="2">
    <source>
        <dbReference type="EMBL" id="CCE62367.1"/>
    </source>
</evidence>
<dbReference type="GO" id="GO:0006353">
    <property type="term" value="P:DNA-templated transcription termination"/>
    <property type="evidence" value="ECO:0007669"/>
    <property type="project" value="EnsemblFungi"/>
</dbReference>
<dbReference type="EMBL" id="HE612858">
    <property type="protein sequence ID" value="CCE62367.1"/>
    <property type="molecule type" value="Genomic_DNA"/>
</dbReference>
<proteinExistence type="predicted"/>
<dbReference type="KEGG" id="tpf:TPHA_0C02120"/>
<dbReference type="GO" id="GO:0006357">
    <property type="term" value="P:regulation of transcription by RNA polymerase II"/>
    <property type="evidence" value="ECO:0007669"/>
    <property type="project" value="InterPro"/>
</dbReference>
<dbReference type="OrthoDB" id="25002at2759"/>
<feature type="compositionally biased region" description="Polar residues" evidence="1">
    <location>
        <begin position="58"/>
        <end position="70"/>
    </location>
</feature>
<reference evidence="2 3" key="1">
    <citation type="journal article" date="2011" name="Proc. Natl. Acad. Sci. U.S.A.">
        <title>Evolutionary erosion of yeast sex chromosomes by mating-type switching accidents.</title>
        <authorList>
            <person name="Gordon J.L."/>
            <person name="Armisen D."/>
            <person name="Proux-Wera E."/>
            <person name="Oheigeartaigh S.S."/>
            <person name="Byrne K.P."/>
            <person name="Wolfe K.H."/>
        </authorList>
    </citation>
    <scope>NUCLEOTIDE SEQUENCE [LARGE SCALE GENOMIC DNA]</scope>
    <source>
        <strain evidence="3">ATCC 24235 / CBS 4417 / NBRC 1672 / NRRL Y-8282 / UCD 70-5</strain>
    </source>
</reference>
<dbReference type="OMA" id="LFFRYWY"/>
<feature type="region of interest" description="Disordered" evidence="1">
    <location>
        <begin position="416"/>
        <end position="444"/>
    </location>
</feature>
<dbReference type="RefSeq" id="XP_003684801.1">
    <property type="nucleotide sequence ID" value="XM_003684753.1"/>
</dbReference>
<name>G8BRJ1_TETPH</name>
<organism evidence="2 3">
    <name type="scientific">Tetrapisispora phaffii (strain ATCC 24235 / CBS 4417 / NBRC 1672 / NRRL Y-8282 / UCD 70-5)</name>
    <name type="common">Yeast</name>
    <name type="synonym">Fabospora phaffii</name>
    <dbReference type="NCBI Taxonomy" id="1071381"/>
    <lineage>
        <taxon>Eukaryota</taxon>
        <taxon>Fungi</taxon>
        <taxon>Dikarya</taxon>
        <taxon>Ascomycota</taxon>
        <taxon>Saccharomycotina</taxon>
        <taxon>Saccharomycetes</taxon>
        <taxon>Saccharomycetales</taxon>
        <taxon>Saccharomycetaceae</taxon>
        <taxon>Tetrapisispora</taxon>
    </lineage>
</organism>
<keyword evidence="3" id="KW-1185">Reference proteome</keyword>
<dbReference type="Gene3D" id="1.10.472.10">
    <property type="entry name" value="Cyclin-like"/>
    <property type="match status" value="1"/>
</dbReference>
<dbReference type="InterPro" id="IPR043198">
    <property type="entry name" value="Cyclin/Ssn8"/>
</dbReference>
<dbReference type="GeneID" id="11535251"/>
<dbReference type="HOGENOM" id="CLU_698596_0_0_1"/>
<evidence type="ECO:0000256" key="1">
    <source>
        <dbReference type="SAM" id="MobiDB-lite"/>
    </source>
</evidence>
<evidence type="ECO:0000313" key="3">
    <source>
        <dbReference type="Proteomes" id="UP000005666"/>
    </source>
</evidence>
<dbReference type="GO" id="GO:0006368">
    <property type="term" value="P:transcription elongation by RNA polymerase II"/>
    <property type="evidence" value="ECO:0007669"/>
    <property type="project" value="EnsemblFungi"/>
</dbReference>
<dbReference type="STRING" id="1071381.G8BRJ1"/>
<dbReference type="eggNOG" id="ENOG502QQE8">
    <property type="taxonomic scope" value="Eukaryota"/>
</dbReference>
<feature type="compositionally biased region" description="Polar residues" evidence="1">
    <location>
        <begin position="419"/>
        <end position="433"/>
    </location>
</feature>
<dbReference type="GO" id="GO:0000307">
    <property type="term" value="C:cyclin-dependent protein kinase holoenzyme complex"/>
    <property type="evidence" value="ECO:0007669"/>
    <property type="project" value="EnsemblFungi"/>
</dbReference>
<sequence>MPEVNNLSKENVVESSIIGSKLADEDLKLNTQSNSGDKIVNNSKPKPTEINPIEKISQEPTTNASTGQATVSSSNFNTRILWPDLIKIPTNKWVYECKEIIDKLGHVNSVIEETKRNLEKCLLYFYTLKKRLDLFDHTYTASCILFFRYWFVYGIPNSMLDCVHIAQAILVTACKSSENNRPIDAYVKATCDFISREIQGNKIVNIDKMKWDIRDKIVENEKKILCMFGFDLNVENPKEILEEMFSGYYRYNRDYNLPEDFQKIFPKLLQEARNFIVQSITQPVCLLFNGQKFIQLALIFTGIQYKKIADSKFKYPKNFFKNKFASTIKPEEMEDLFTDFRILEESFFSLKSNKGDKLFITKQEISDLIEEDEVADDKIIDPYNYDSMKSGEVRQELLDNIETRLQDMFTKMKKDYQNKRASSGTLEGTPNKKQSYKIMMHRKL</sequence>